<protein>
    <submittedName>
        <fullName evidence="1">Uncharacterized protein</fullName>
    </submittedName>
</protein>
<evidence type="ECO:0000313" key="2">
    <source>
        <dbReference type="Proteomes" id="UP001634394"/>
    </source>
</evidence>
<accession>A0ABD3X1F1</accession>
<dbReference type="EMBL" id="JBJQND010000004">
    <property type="protein sequence ID" value="KAL3878665.1"/>
    <property type="molecule type" value="Genomic_DNA"/>
</dbReference>
<organism evidence="1 2">
    <name type="scientific">Sinanodonta woodiana</name>
    <name type="common">Chinese pond mussel</name>
    <name type="synonym">Anodonta woodiana</name>
    <dbReference type="NCBI Taxonomy" id="1069815"/>
    <lineage>
        <taxon>Eukaryota</taxon>
        <taxon>Metazoa</taxon>
        <taxon>Spiralia</taxon>
        <taxon>Lophotrochozoa</taxon>
        <taxon>Mollusca</taxon>
        <taxon>Bivalvia</taxon>
        <taxon>Autobranchia</taxon>
        <taxon>Heteroconchia</taxon>
        <taxon>Palaeoheterodonta</taxon>
        <taxon>Unionida</taxon>
        <taxon>Unionoidea</taxon>
        <taxon>Unionidae</taxon>
        <taxon>Unioninae</taxon>
        <taxon>Sinanodonta</taxon>
    </lineage>
</organism>
<gene>
    <name evidence="1" type="ORF">ACJMK2_030996</name>
</gene>
<dbReference type="AlphaFoldDB" id="A0ABD3X1F1"/>
<comment type="caution">
    <text evidence="1">The sequence shown here is derived from an EMBL/GenBank/DDBJ whole genome shotgun (WGS) entry which is preliminary data.</text>
</comment>
<feature type="non-terminal residue" evidence="1">
    <location>
        <position position="1"/>
    </location>
</feature>
<sequence>STNNLAQKNRTETSSLELRQRAMEQKFEVGDTVMLFLPLEHSNLQVSRRDPFSVTGKKGGQNYRIQVGDKELYHVNVFKRLRKRETPNEFVIATVVTE</sequence>
<proteinExistence type="predicted"/>
<reference evidence="1 2" key="1">
    <citation type="submission" date="2024-11" db="EMBL/GenBank/DDBJ databases">
        <title>Chromosome-level genome assembly of the freshwater bivalve Anodonta woodiana.</title>
        <authorList>
            <person name="Chen X."/>
        </authorList>
    </citation>
    <scope>NUCLEOTIDE SEQUENCE [LARGE SCALE GENOMIC DNA]</scope>
    <source>
        <strain evidence="1">MN2024</strain>
        <tissue evidence="1">Gills</tissue>
    </source>
</reference>
<name>A0ABD3X1F1_SINWO</name>
<dbReference type="Proteomes" id="UP001634394">
    <property type="component" value="Unassembled WGS sequence"/>
</dbReference>
<keyword evidence="2" id="KW-1185">Reference proteome</keyword>
<evidence type="ECO:0000313" key="1">
    <source>
        <dbReference type="EMBL" id="KAL3878665.1"/>
    </source>
</evidence>